<name>A0A158CIH5_9BURK</name>
<evidence type="ECO:0008006" key="3">
    <source>
        <dbReference type="Google" id="ProtNLM"/>
    </source>
</evidence>
<sequence>MANEHATLLNSVLGRLGRNILLFQQIEAGLKLTLPYMHAKGSASGDVAFARFREKTKGQTLGKLVQDLQESMMADNDILALYLELMVEQRNQLVHHFFEIPGVSLSTAAGCRAAIQVLDEQHSEARALQDLVHVLGVSLAAALTKATFKDDAELVAARTALKQQLPAHVEYIDLADPSETNWPTTRIVQALKEAEAQTEPVNGMTSLALAGAFLRSLDVDLGPKAYGVGKLKRILILSGAFEIVEHFPHEAAKPITLYRSKPVNSDGPA</sequence>
<reference evidence="1" key="1">
    <citation type="submission" date="2016-01" db="EMBL/GenBank/DDBJ databases">
        <authorList>
            <person name="Peeters C."/>
        </authorList>
    </citation>
    <scope>NUCLEOTIDE SEQUENCE</scope>
    <source>
        <strain evidence="1">LMG 29322</strain>
    </source>
</reference>
<evidence type="ECO:0000313" key="2">
    <source>
        <dbReference type="Proteomes" id="UP000054851"/>
    </source>
</evidence>
<gene>
    <name evidence="1" type="ORF">AWB79_05439</name>
</gene>
<accession>A0A158CIH5</accession>
<dbReference type="RefSeq" id="WP_061170524.1">
    <property type="nucleotide sequence ID" value="NZ_FCOA02000023.1"/>
</dbReference>
<evidence type="ECO:0000313" key="1">
    <source>
        <dbReference type="EMBL" id="SAK82164.1"/>
    </source>
</evidence>
<dbReference type="EMBL" id="FCOA02000023">
    <property type="protein sequence ID" value="SAK82164.1"/>
    <property type="molecule type" value="Genomic_DNA"/>
</dbReference>
<dbReference type="AlphaFoldDB" id="A0A158CIH5"/>
<proteinExistence type="predicted"/>
<dbReference type="OrthoDB" id="571278at2"/>
<comment type="caution">
    <text evidence="1">The sequence shown here is derived from an EMBL/GenBank/DDBJ whole genome shotgun (WGS) entry which is preliminary data.</text>
</comment>
<organism evidence="1 2">
    <name type="scientific">Caballeronia hypogeia</name>
    <dbReference type="NCBI Taxonomy" id="1777140"/>
    <lineage>
        <taxon>Bacteria</taxon>
        <taxon>Pseudomonadati</taxon>
        <taxon>Pseudomonadota</taxon>
        <taxon>Betaproteobacteria</taxon>
        <taxon>Burkholderiales</taxon>
        <taxon>Burkholderiaceae</taxon>
        <taxon>Caballeronia</taxon>
    </lineage>
</organism>
<keyword evidence="2" id="KW-1185">Reference proteome</keyword>
<protein>
    <recommendedName>
        <fullName evidence="3">HTH OST-type domain-containing protein</fullName>
    </recommendedName>
</protein>
<dbReference type="Proteomes" id="UP000054851">
    <property type="component" value="Unassembled WGS sequence"/>
</dbReference>